<dbReference type="SUPFAM" id="SSF52540">
    <property type="entry name" value="P-loop containing nucleoside triphosphate hydrolases"/>
    <property type="match status" value="1"/>
</dbReference>
<sequence>MRLFVTGVSCVGKTTIGGRAAALMGLDFFDLDHEIETFFNTSIERLQARFLTPHSYRDEAAKALDNLLARPESQHSLIALLPSGLMGGFLRTIKRSSGPVVVLWDKPENILERLTFYDIDSRPIKRKLTATDRRLYLREIKKDMAYFGRTYKRAHLRIDITGLNVEAAARKLKESVEAYTARMVNGSK</sequence>
<dbReference type="EMBL" id="AP014924">
    <property type="protein sequence ID" value="BAS26746.1"/>
    <property type="molecule type" value="Genomic_DNA"/>
</dbReference>
<dbReference type="Gene3D" id="3.40.50.300">
    <property type="entry name" value="P-loop containing nucleotide triphosphate hydrolases"/>
    <property type="match status" value="1"/>
</dbReference>
<dbReference type="RefSeq" id="WP_158509546.1">
    <property type="nucleotide sequence ID" value="NZ_AP014924.1"/>
</dbReference>
<dbReference type="OrthoDB" id="9800332at2"/>
<keyword evidence="1" id="KW-0418">Kinase</keyword>
<protein>
    <submittedName>
        <fullName evidence="1">Shikimate kinase</fullName>
    </submittedName>
</protein>
<reference evidence="2" key="1">
    <citation type="submission" date="2015-07" db="EMBL/GenBank/DDBJ databases">
        <title>Complete genome sequence and phylogenetic analysis of Limnochorda pilosa.</title>
        <authorList>
            <person name="Watanabe M."/>
            <person name="Kojima H."/>
            <person name="Fukui M."/>
        </authorList>
    </citation>
    <scope>NUCLEOTIDE SEQUENCE [LARGE SCALE GENOMIC DNA]</scope>
    <source>
        <strain evidence="2">HC45</strain>
    </source>
</reference>
<dbReference type="GO" id="GO:0016301">
    <property type="term" value="F:kinase activity"/>
    <property type="evidence" value="ECO:0007669"/>
    <property type="project" value="UniProtKB-KW"/>
</dbReference>
<keyword evidence="2" id="KW-1185">Reference proteome</keyword>
<dbReference type="Proteomes" id="UP000065807">
    <property type="component" value="Chromosome"/>
</dbReference>
<organism evidence="1 2">
    <name type="scientific">Limnochorda pilosa</name>
    <dbReference type="NCBI Taxonomy" id="1555112"/>
    <lineage>
        <taxon>Bacteria</taxon>
        <taxon>Bacillati</taxon>
        <taxon>Bacillota</taxon>
        <taxon>Limnochordia</taxon>
        <taxon>Limnochordales</taxon>
        <taxon>Limnochordaceae</taxon>
        <taxon>Limnochorda</taxon>
    </lineage>
</organism>
<evidence type="ECO:0000313" key="1">
    <source>
        <dbReference type="EMBL" id="BAS26746.1"/>
    </source>
</evidence>
<proteinExistence type="predicted"/>
<reference evidence="2" key="2">
    <citation type="journal article" date="2016" name="Int. J. Syst. Evol. Microbiol.">
        <title>Complete genome sequence and cell structure of Limnochorda pilosa, a Gram-negative spore-former within the phylum Firmicutes.</title>
        <authorList>
            <person name="Watanabe M."/>
            <person name="Kojima H."/>
            <person name="Fukui M."/>
        </authorList>
    </citation>
    <scope>NUCLEOTIDE SEQUENCE [LARGE SCALE GENOMIC DNA]</scope>
    <source>
        <strain evidence="2">HC45</strain>
    </source>
</reference>
<name>A0A0K2SHZ7_LIMPI</name>
<dbReference type="PRINTS" id="PR01100">
    <property type="entry name" value="SHIKIMTKNASE"/>
</dbReference>
<dbReference type="STRING" id="1555112.LIP_0889"/>
<gene>
    <name evidence="1" type="ORF">LIP_0889</name>
</gene>
<accession>A0A0K2SHZ7</accession>
<dbReference type="InterPro" id="IPR027417">
    <property type="entry name" value="P-loop_NTPase"/>
</dbReference>
<dbReference type="Pfam" id="PF01202">
    <property type="entry name" value="SKI"/>
    <property type="match status" value="1"/>
</dbReference>
<dbReference type="InterPro" id="IPR031322">
    <property type="entry name" value="Shikimate/glucono_kinase"/>
</dbReference>
<dbReference type="KEGG" id="lpil:LIP_0889"/>
<dbReference type="AlphaFoldDB" id="A0A0K2SHZ7"/>
<keyword evidence="1" id="KW-0808">Transferase</keyword>
<evidence type="ECO:0000313" key="2">
    <source>
        <dbReference type="Proteomes" id="UP000065807"/>
    </source>
</evidence>